<proteinExistence type="inferred from homology"/>
<dbReference type="PANTHER" id="PTHR36091:SF1">
    <property type="entry name" value="ALTERED INHERITANCE OF MITOCHONDRIA PROTEIN 9, MITOCHONDRIAL"/>
    <property type="match status" value="1"/>
</dbReference>
<evidence type="ECO:0000256" key="4">
    <source>
        <dbReference type="ARBA" id="ARBA00022946"/>
    </source>
</evidence>
<evidence type="ECO:0000313" key="8">
    <source>
        <dbReference type="EMBL" id="GES74947.1"/>
    </source>
</evidence>
<evidence type="ECO:0000256" key="6">
    <source>
        <dbReference type="ARBA" id="ARBA00031849"/>
    </source>
</evidence>
<organism evidence="8 9">
    <name type="scientific">Rhizophagus clarus</name>
    <dbReference type="NCBI Taxonomy" id="94130"/>
    <lineage>
        <taxon>Eukaryota</taxon>
        <taxon>Fungi</taxon>
        <taxon>Fungi incertae sedis</taxon>
        <taxon>Mucoromycota</taxon>
        <taxon>Glomeromycotina</taxon>
        <taxon>Glomeromycetes</taxon>
        <taxon>Glomerales</taxon>
        <taxon>Glomeraceae</taxon>
        <taxon>Rhizophagus</taxon>
    </lineage>
</organism>
<gene>
    <name evidence="8" type="ORF">RCL2_000240500</name>
</gene>
<reference evidence="8" key="1">
    <citation type="submission" date="2019-10" db="EMBL/GenBank/DDBJ databases">
        <title>Conservation and host-specific expression of non-tandemly repeated heterogenous ribosome RNA gene in arbuscular mycorrhizal fungi.</title>
        <authorList>
            <person name="Maeda T."/>
            <person name="Kobayashi Y."/>
            <person name="Nakagawa T."/>
            <person name="Ezawa T."/>
            <person name="Yamaguchi K."/>
            <person name="Bino T."/>
            <person name="Nishimoto Y."/>
            <person name="Shigenobu S."/>
            <person name="Kawaguchi M."/>
        </authorList>
    </citation>
    <scope>NUCLEOTIDE SEQUENCE</scope>
    <source>
        <strain evidence="8">HR1</strain>
    </source>
</reference>
<feature type="compositionally biased region" description="Low complexity" evidence="7">
    <location>
        <begin position="1"/>
        <end position="17"/>
    </location>
</feature>
<protein>
    <recommendedName>
        <fullName evidence="3">Altered inheritance of mitochondria protein 9, mitochondrial</fullName>
    </recommendedName>
    <alternativeName>
        <fullName evidence="6">Found in mitochondrial proteome protein 29</fullName>
    </alternativeName>
</protein>
<dbReference type="PANTHER" id="PTHR36091">
    <property type="entry name" value="ALTERED INHERITANCE OF MITOCHONDRIA PROTEIN 9, MITOCHONDRIAL"/>
    <property type="match status" value="1"/>
</dbReference>
<comment type="subcellular location">
    <subcellularLocation>
        <location evidence="1">Mitochondrion</location>
    </subcellularLocation>
</comment>
<feature type="region of interest" description="Disordered" evidence="7">
    <location>
        <begin position="1"/>
        <end position="21"/>
    </location>
</feature>
<dbReference type="EMBL" id="BLAL01000013">
    <property type="protein sequence ID" value="GES74947.1"/>
    <property type="molecule type" value="Genomic_DNA"/>
</dbReference>
<dbReference type="GO" id="GO:0005739">
    <property type="term" value="C:mitochondrion"/>
    <property type="evidence" value="ECO:0007669"/>
    <property type="project" value="UniProtKB-SubCell"/>
</dbReference>
<evidence type="ECO:0000256" key="1">
    <source>
        <dbReference type="ARBA" id="ARBA00004173"/>
    </source>
</evidence>
<evidence type="ECO:0000256" key="5">
    <source>
        <dbReference type="ARBA" id="ARBA00023128"/>
    </source>
</evidence>
<keyword evidence="4" id="KW-0809">Transit peptide</keyword>
<dbReference type="OrthoDB" id="10003767at2759"/>
<evidence type="ECO:0000313" key="9">
    <source>
        <dbReference type="Proteomes" id="UP000615446"/>
    </source>
</evidence>
<keyword evidence="8" id="KW-0418">Kinase</keyword>
<dbReference type="AlphaFoldDB" id="A0A8H3QDF8"/>
<comment type="caution">
    <text evidence="8">The sequence shown here is derived from an EMBL/GenBank/DDBJ whole genome shotgun (WGS) entry which is preliminary data.</text>
</comment>
<evidence type="ECO:0000256" key="2">
    <source>
        <dbReference type="ARBA" id="ARBA00005543"/>
    </source>
</evidence>
<name>A0A8H3QDF8_9GLOM</name>
<dbReference type="InterPro" id="IPR011009">
    <property type="entry name" value="Kinase-like_dom_sf"/>
</dbReference>
<sequence length="88" mass="10446">MDNKNNENNNNSNLSNLSDDDEPALDLDVNVLQHEVATIKYVSQNTCIKVPEVYDWDCTLNNPIKRPYILMERLPRQYLYRVWDKFKV</sequence>
<dbReference type="Proteomes" id="UP000615446">
    <property type="component" value="Unassembled WGS sequence"/>
</dbReference>
<comment type="similarity">
    <text evidence="2">Belongs to the AIM9 family.</text>
</comment>
<keyword evidence="8" id="KW-0808">Transferase</keyword>
<evidence type="ECO:0000256" key="7">
    <source>
        <dbReference type="SAM" id="MobiDB-lite"/>
    </source>
</evidence>
<accession>A0A8H3QDF8</accession>
<evidence type="ECO:0000256" key="3">
    <source>
        <dbReference type="ARBA" id="ARBA00016197"/>
    </source>
</evidence>
<keyword evidence="5" id="KW-0496">Mitochondrion</keyword>
<dbReference type="SUPFAM" id="SSF56112">
    <property type="entry name" value="Protein kinase-like (PK-like)"/>
    <property type="match status" value="1"/>
</dbReference>
<dbReference type="GO" id="GO:0016301">
    <property type="term" value="F:kinase activity"/>
    <property type="evidence" value="ECO:0007669"/>
    <property type="project" value="UniProtKB-KW"/>
</dbReference>
<dbReference type="InterPro" id="IPR051035">
    <property type="entry name" value="Mito_inheritance_9"/>
</dbReference>